<organism evidence="12">
    <name type="scientific">Spironucleus salmonicida</name>
    <dbReference type="NCBI Taxonomy" id="348837"/>
    <lineage>
        <taxon>Eukaryota</taxon>
        <taxon>Metamonada</taxon>
        <taxon>Diplomonadida</taxon>
        <taxon>Hexamitidae</taxon>
        <taxon>Hexamitinae</taxon>
        <taxon>Spironucleus</taxon>
    </lineage>
</organism>
<dbReference type="OrthoDB" id="3399at2759"/>
<keyword evidence="4" id="KW-0808">Transferase</keyword>
<keyword evidence="3" id="KW-0723">Serine/threonine-protein kinase</keyword>
<dbReference type="EMBL" id="AUWU02000001">
    <property type="protein sequence ID" value="KAH0577172.1"/>
    <property type="molecule type" value="Genomic_DNA"/>
</dbReference>
<dbReference type="PROSITE" id="PS50011">
    <property type="entry name" value="PROTEIN_KINASE_DOM"/>
    <property type="match status" value="1"/>
</dbReference>
<dbReference type="GO" id="GO:0070525">
    <property type="term" value="P:tRNA threonylcarbamoyladenosine metabolic process"/>
    <property type="evidence" value="ECO:0007669"/>
    <property type="project" value="TreeGrafter"/>
</dbReference>
<evidence type="ECO:0000259" key="11">
    <source>
        <dbReference type="PROSITE" id="PS50011"/>
    </source>
</evidence>
<dbReference type="VEuPathDB" id="GiardiaDB:SS50377_20523"/>
<dbReference type="EMBL" id="KI546133">
    <property type="protein sequence ID" value="EST43813.1"/>
    <property type="molecule type" value="Genomic_DNA"/>
</dbReference>
<dbReference type="AlphaFoldDB" id="V6LHN4"/>
<evidence type="ECO:0000256" key="4">
    <source>
        <dbReference type="ARBA" id="ARBA00022679"/>
    </source>
</evidence>
<sequence length="196" mass="22587">MKVVFQGAESKILLNEHNQIVKTRFSKKYKHPTIDQRHRARRTKGEAKILQILNERGISAPIMISYNDDTIVMEFLDFPQLTSILNENKNEESKNALISLAQVISQLHDLQIVHNDLTPSNVLFDGQKAIIIDFGLAQRGKTSVEDLAVDLYVLERSLNAMGKGEFFEYFISAYQNDLVKKRLKEVEKRGRKRELE</sequence>
<evidence type="ECO:0000256" key="3">
    <source>
        <dbReference type="ARBA" id="ARBA00022527"/>
    </source>
</evidence>
<keyword evidence="7 12" id="KW-0418">Kinase</keyword>
<reference evidence="13" key="2">
    <citation type="submission" date="2020-12" db="EMBL/GenBank/DDBJ databases">
        <title>New Spironucleus salmonicida genome in near-complete chromosomes.</title>
        <authorList>
            <person name="Xu F."/>
            <person name="Kurt Z."/>
            <person name="Jimenez-Gonzalez A."/>
            <person name="Astvaldsson A."/>
            <person name="Andersson J.O."/>
            <person name="Svard S.G."/>
        </authorList>
    </citation>
    <scope>NUCLEOTIDE SEQUENCE</scope>
    <source>
        <strain evidence="13">ATCC 50377</strain>
    </source>
</reference>
<dbReference type="InterPro" id="IPR008266">
    <property type="entry name" value="Tyr_kinase_AS"/>
</dbReference>
<evidence type="ECO:0000256" key="6">
    <source>
        <dbReference type="ARBA" id="ARBA00022741"/>
    </source>
</evidence>
<evidence type="ECO:0000256" key="7">
    <source>
        <dbReference type="ARBA" id="ARBA00022777"/>
    </source>
</evidence>
<dbReference type="GO" id="GO:0004674">
    <property type="term" value="F:protein serine/threonine kinase activity"/>
    <property type="evidence" value="ECO:0007669"/>
    <property type="project" value="UniProtKB-KW"/>
</dbReference>
<evidence type="ECO:0000313" key="13">
    <source>
        <dbReference type="EMBL" id="KAH0577172.1"/>
    </source>
</evidence>
<evidence type="ECO:0000256" key="2">
    <source>
        <dbReference type="ARBA" id="ARBA00012513"/>
    </source>
</evidence>
<evidence type="ECO:0000256" key="9">
    <source>
        <dbReference type="ARBA" id="ARBA00047899"/>
    </source>
</evidence>
<comment type="similarity">
    <text evidence="1">Belongs to the protein kinase superfamily. BUD32 family.</text>
</comment>
<comment type="catalytic activity">
    <reaction evidence="9">
        <text>L-threonyl-[protein] + ATP = O-phospho-L-threonyl-[protein] + ADP + H(+)</text>
        <dbReference type="Rhea" id="RHEA:46608"/>
        <dbReference type="Rhea" id="RHEA-COMP:11060"/>
        <dbReference type="Rhea" id="RHEA-COMP:11605"/>
        <dbReference type="ChEBI" id="CHEBI:15378"/>
        <dbReference type="ChEBI" id="CHEBI:30013"/>
        <dbReference type="ChEBI" id="CHEBI:30616"/>
        <dbReference type="ChEBI" id="CHEBI:61977"/>
        <dbReference type="ChEBI" id="CHEBI:456216"/>
        <dbReference type="EC" id="2.7.11.1"/>
    </reaction>
</comment>
<name>V6LHN4_9EUKA</name>
<reference evidence="12 13" key="1">
    <citation type="journal article" date="2014" name="PLoS Genet.">
        <title>The Genome of Spironucleus salmonicida Highlights a Fish Pathogen Adapted to Fluctuating Environments.</title>
        <authorList>
            <person name="Xu F."/>
            <person name="Jerlstrom-Hultqvist J."/>
            <person name="Einarsson E."/>
            <person name="Astvaldsson A."/>
            <person name="Svard S.G."/>
            <person name="Andersson J.O."/>
        </authorList>
    </citation>
    <scope>NUCLEOTIDE SEQUENCE</scope>
    <source>
        <strain evidence="13">ATCC 50377</strain>
    </source>
</reference>
<dbReference type="Pfam" id="PF00069">
    <property type="entry name" value="Pkinase"/>
    <property type="match status" value="1"/>
</dbReference>
<dbReference type="Gene3D" id="1.10.510.10">
    <property type="entry name" value="Transferase(Phosphotransferase) domain 1"/>
    <property type="match status" value="1"/>
</dbReference>
<dbReference type="GO" id="GO:0008033">
    <property type="term" value="P:tRNA processing"/>
    <property type="evidence" value="ECO:0007669"/>
    <property type="project" value="UniProtKB-KW"/>
</dbReference>
<evidence type="ECO:0000313" key="12">
    <source>
        <dbReference type="EMBL" id="EST43813.1"/>
    </source>
</evidence>
<dbReference type="InterPro" id="IPR022495">
    <property type="entry name" value="Bud32"/>
</dbReference>
<keyword evidence="14" id="KW-1185">Reference proteome</keyword>
<keyword evidence="8" id="KW-0067">ATP-binding</keyword>
<protein>
    <recommendedName>
        <fullName evidence="2">non-specific serine/threonine protein kinase</fullName>
        <ecNumber evidence="2">2.7.11.1</ecNumber>
    </recommendedName>
</protein>
<dbReference type="PANTHER" id="PTHR12209">
    <property type="entry name" value="NON-SPECIFIC SERINE/THREONINE PROTEIN KINASE"/>
    <property type="match status" value="1"/>
</dbReference>
<dbReference type="NCBIfam" id="TIGR03724">
    <property type="entry name" value="arch_bud32"/>
    <property type="match status" value="1"/>
</dbReference>
<dbReference type="GO" id="GO:0005829">
    <property type="term" value="C:cytosol"/>
    <property type="evidence" value="ECO:0007669"/>
    <property type="project" value="TreeGrafter"/>
</dbReference>
<comment type="catalytic activity">
    <reaction evidence="10">
        <text>L-seryl-[protein] + ATP = O-phospho-L-seryl-[protein] + ADP + H(+)</text>
        <dbReference type="Rhea" id="RHEA:17989"/>
        <dbReference type="Rhea" id="RHEA-COMP:9863"/>
        <dbReference type="Rhea" id="RHEA-COMP:11604"/>
        <dbReference type="ChEBI" id="CHEBI:15378"/>
        <dbReference type="ChEBI" id="CHEBI:29999"/>
        <dbReference type="ChEBI" id="CHEBI:30616"/>
        <dbReference type="ChEBI" id="CHEBI:83421"/>
        <dbReference type="ChEBI" id="CHEBI:456216"/>
        <dbReference type="EC" id="2.7.11.1"/>
    </reaction>
</comment>
<keyword evidence="6" id="KW-0547">Nucleotide-binding</keyword>
<proteinExistence type="inferred from homology"/>
<feature type="domain" description="Protein kinase" evidence="11">
    <location>
        <begin position="1"/>
        <end position="196"/>
    </location>
</feature>
<accession>V6LHN4</accession>
<dbReference type="Gene3D" id="3.30.200.20">
    <property type="entry name" value="Phosphorylase Kinase, domain 1"/>
    <property type="match status" value="1"/>
</dbReference>
<evidence type="ECO:0000256" key="8">
    <source>
        <dbReference type="ARBA" id="ARBA00022840"/>
    </source>
</evidence>
<evidence type="ECO:0000256" key="10">
    <source>
        <dbReference type="ARBA" id="ARBA00048679"/>
    </source>
</evidence>
<dbReference type="PROSITE" id="PS00109">
    <property type="entry name" value="PROTEIN_KINASE_TYR"/>
    <property type="match status" value="1"/>
</dbReference>
<dbReference type="GO" id="GO:0000408">
    <property type="term" value="C:EKC/KEOPS complex"/>
    <property type="evidence" value="ECO:0007669"/>
    <property type="project" value="TreeGrafter"/>
</dbReference>
<dbReference type="EC" id="2.7.11.1" evidence="2"/>
<dbReference type="InterPro" id="IPR011009">
    <property type="entry name" value="Kinase-like_dom_sf"/>
</dbReference>
<dbReference type="SUPFAM" id="SSF56112">
    <property type="entry name" value="Protein kinase-like (PK-like)"/>
    <property type="match status" value="1"/>
</dbReference>
<dbReference type="Proteomes" id="UP000018208">
    <property type="component" value="Unassembled WGS sequence"/>
</dbReference>
<evidence type="ECO:0000256" key="1">
    <source>
        <dbReference type="ARBA" id="ARBA00010630"/>
    </source>
</evidence>
<evidence type="ECO:0000256" key="5">
    <source>
        <dbReference type="ARBA" id="ARBA00022694"/>
    </source>
</evidence>
<keyword evidence="5" id="KW-0819">tRNA processing</keyword>
<dbReference type="PANTHER" id="PTHR12209:SF0">
    <property type="entry name" value="EKC_KEOPS COMPLEX SUBUNIT TP53RK"/>
    <property type="match status" value="1"/>
</dbReference>
<dbReference type="GO" id="GO:0005634">
    <property type="term" value="C:nucleus"/>
    <property type="evidence" value="ECO:0007669"/>
    <property type="project" value="TreeGrafter"/>
</dbReference>
<gene>
    <name evidence="12" type="ORF">SS50377_16434</name>
    <name evidence="13" type="ORF">SS50377_20523</name>
</gene>
<evidence type="ECO:0000313" key="14">
    <source>
        <dbReference type="Proteomes" id="UP000018208"/>
    </source>
</evidence>
<dbReference type="InterPro" id="IPR000719">
    <property type="entry name" value="Prot_kinase_dom"/>
</dbReference>
<dbReference type="GO" id="GO:0005524">
    <property type="term" value="F:ATP binding"/>
    <property type="evidence" value="ECO:0007669"/>
    <property type="project" value="UniProtKB-KW"/>
</dbReference>